<comment type="caution">
    <text evidence="1">The sequence shown here is derived from an EMBL/GenBank/DDBJ whole genome shotgun (WGS) entry which is preliminary data.</text>
</comment>
<reference evidence="2" key="1">
    <citation type="journal article" date="2016" name="Nature">
        <title>The genome of the seagrass Zostera marina reveals angiosperm adaptation to the sea.</title>
        <authorList>
            <person name="Olsen J.L."/>
            <person name="Rouze P."/>
            <person name="Verhelst B."/>
            <person name="Lin Y.-C."/>
            <person name="Bayer T."/>
            <person name="Collen J."/>
            <person name="Dattolo E."/>
            <person name="De Paoli E."/>
            <person name="Dittami S."/>
            <person name="Maumus F."/>
            <person name="Michel G."/>
            <person name="Kersting A."/>
            <person name="Lauritano C."/>
            <person name="Lohaus R."/>
            <person name="Toepel M."/>
            <person name="Tonon T."/>
            <person name="Vanneste K."/>
            <person name="Amirebrahimi M."/>
            <person name="Brakel J."/>
            <person name="Bostroem C."/>
            <person name="Chovatia M."/>
            <person name="Grimwood J."/>
            <person name="Jenkins J.W."/>
            <person name="Jueterbock A."/>
            <person name="Mraz A."/>
            <person name="Stam W.T."/>
            <person name="Tice H."/>
            <person name="Bornberg-Bauer E."/>
            <person name="Green P.J."/>
            <person name="Pearson G.A."/>
            <person name="Procaccini G."/>
            <person name="Duarte C.M."/>
            <person name="Schmutz J."/>
            <person name="Reusch T.B.H."/>
            <person name="Van de Peer Y."/>
        </authorList>
    </citation>
    <scope>NUCLEOTIDE SEQUENCE [LARGE SCALE GENOMIC DNA]</scope>
    <source>
        <strain evidence="2">cv. Finnish</strain>
    </source>
</reference>
<organism evidence="1 2">
    <name type="scientific">Zostera marina</name>
    <name type="common">Eelgrass</name>
    <dbReference type="NCBI Taxonomy" id="29655"/>
    <lineage>
        <taxon>Eukaryota</taxon>
        <taxon>Viridiplantae</taxon>
        <taxon>Streptophyta</taxon>
        <taxon>Embryophyta</taxon>
        <taxon>Tracheophyta</taxon>
        <taxon>Spermatophyta</taxon>
        <taxon>Magnoliopsida</taxon>
        <taxon>Liliopsida</taxon>
        <taxon>Zosteraceae</taxon>
        <taxon>Zostera</taxon>
    </lineage>
</organism>
<evidence type="ECO:0000313" key="2">
    <source>
        <dbReference type="Proteomes" id="UP000036987"/>
    </source>
</evidence>
<proteinExistence type="predicted"/>
<name>A0A0K9P762_ZOSMR</name>
<dbReference type="EMBL" id="LFYR01001099">
    <property type="protein sequence ID" value="KMZ64834.1"/>
    <property type="molecule type" value="Genomic_DNA"/>
</dbReference>
<protein>
    <submittedName>
        <fullName evidence="1">Uncharacterized protein</fullName>
    </submittedName>
</protein>
<dbReference type="AlphaFoldDB" id="A0A0K9P762"/>
<evidence type="ECO:0000313" key="1">
    <source>
        <dbReference type="EMBL" id="KMZ64834.1"/>
    </source>
</evidence>
<sequence>MIGASVRKLPSEGTRLVTGDLYTSTLKVTTVLLPEKIGDRAHKEADENLHSTTTLLN</sequence>
<dbReference type="Proteomes" id="UP000036987">
    <property type="component" value="Unassembled WGS sequence"/>
</dbReference>
<accession>A0A0K9P762</accession>
<keyword evidence="2" id="KW-1185">Reference proteome</keyword>
<gene>
    <name evidence="1" type="ORF">ZOSMA_34G01140</name>
</gene>